<evidence type="ECO:0000259" key="6">
    <source>
        <dbReference type="PROSITE" id="PS50994"/>
    </source>
</evidence>
<keyword evidence="2" id="KW-0815">Transposition</keyword>
<evidence type="ECO:0000256" key="1">
    <source>
        <dbReference type="ARBA" id="ARBA00009277"/>
    </source>
</evidence>
<dbReference type="GO" id="GO:0032196">
    <property type="term" value="P:transposition"/>
    <property type="evidence" value="ECO:0007669"/>
    <property type="project" value="UniProtKB-KW"/>
</dbReference>
<name>A0A1W1UL38_9DEIO</name>
<dbReference type="PANTHER" id="PTHR35004">
    <property type="entry name" value="TRANSPOSASE RV3428C-RELATED"/>
    <property type="match status" value="1"/>
</dbReference>
<dbReference type="Pfam" id="PF22483">
    <property type="entry name" value="Mu-transpos_C_2"/>
    <property type="match status" value="1"/>
</dbReference>
<dbReference type="NCBIfam" id="NF033546">
    <property type="entry name" value="transpos_IS21"/>
    <property type="match status" value="1"/>
</dbReference>
<dbReference type="InterPro" id="IPR006120">
    <property type="entry name" value="Resolvase_HTH_dom"/>
</dbReference>
<dbReference type="EMBL" id="FWWU01000006">
    <property type="protein sequence ID" value="SMB83387.1"/>
    <property type="molecule type" value="Genomic_DNA"/>
</dbReference>
<dbReference type="Proteomes" id="UP000192582">
    <property type="component" value="Unassembled WGS sequence"/>
</dbReference>
<dbReference type="EMBL" id="FWWU01000005">
    <property type="protein sequence ID" value="SMB81797.1"/>
    <property type="molecule type" value="Genomic_DNA"/>
</dbReference>
<reference evidence="7 10" key="1">
    <citation type="submission" date="2017-04" db="EMBL/GenBank/DDBJ databases">
        <authorList>
            <person name="Afonso C.L."/>
            <person name="Miller P.J."/>
            <person name="Scott M.A."/>
            <person name="Spackman E."/>
            <person name="Goraichik I."/>
            <person name="Dimitrov K.M."/>
            <person name="Suarez D.L."/>
            <person name="Swayne D.E."/>
        </authorList>
    </citation>
    <scope>NUCLEOTIDE SEQUENCE [LARGE SCALE GENOMIC DNA]</scope>
    <source>
        <strain evidence="7 10">KR-140</strain>
    </source>
</reference>
<evidence type="ECO:0000313" key="8">
    <source>
        <dbReference type="EMBL" id="SMB83387.1"/>
    </source>
</evidence>
<sequence length="434" mass="49138">MLGGAQVRRIIELKAAGQTVSGIARQLDLSRNTVKKYLRDPGLPQPKSRRKKGSKLDSHIPYLTGRIEQGVLSAVVLFREVQERGYNGQYTVVKDFVRPFRRTHVSASRVTTRFETDPGEQAQVDFGRYSYINLEGQTRSIWAFVMVLGWSRALYVEFIRKADTASFIRCHLNAFAYFGGMTQTILYDNTKQVVLERDEAGQPVWNPQFLDFSLRLGFAIRLCRPYRPRTKGKVESGVGYVEKNFWLGAKFVDDADLNRQARHWLDHVANVRTHGTTREKPCERLVVERPAFRPLPSLESLSVFVREPRKVGWDGFVSYGGNFYGVPWRYAGQTVDVQANNLEVQVFSGSTRIAVHPRSAQRGARFLVEAQYDGLPVPGDDAPRRRALLASQTEGLPEMEVEQRSLAEYDALVAVGTTATLEEVLATVFREEEA</sequence>
<comment type="similarity">
    <text evidence="1">Belongs to the transposase IS21/IS408/IS1162 family.</text>
</comment>
<dbReference type="PROSITE" id="PS50531">
    <property type="entry name" value="HTH_IS21"/>
    <property type="match status" value="1"/>
</dbReference>
<dbReference type="GO" id="GO:0000150">
    <property type="term" value="F:DNA strand exchange activity"/>
    <property type="evidence" value="ECO:0007669"/>
    <property type="project" value="InterPro"/>
</dbReference>
<evidence type="ECO:0000313" key="9">
    <source>
        <dbReference type="EMBL" id="SMB97462.1"/>
    </source>
</evidence>
<dbReference type="Gene3D" id="3.30.420.10">
    <property type="entry name" value="Ribonuclease H-like superfamily/Ribonuclease H"/>
    <property type="match status" value="1"/>
</dbReference>
<evidence type="ECO:0000256" key="4">
    <source>
        <dbReference type="ARBA" id="ARBA00023172"/>
    </source>
</evidence>
<organism evidence="7 10">
    <name type="scientific">Deinococcus hopiensis KR-140</name>
    <dbReference type="NCBI Taxonomy" id="695939"/>
    <lineage>
        <taxon>Bacteria</taxon>
        <taxon>Thermotogati</taxon>
        <taxon>Deinococcota</taxon>
        <taxon>Deinococci</taxon>
        <taxon>Deinococcales</taxon>
        <taxon>Deinococcaceae</taxon>
        <taxon>Deinococcus</taxon>
    </lineage>
</organism>
<feature type="domain" description="HTH IS21-type" evidence="5">
    <location>
        <begin position="5"/>
        <end position="67"/>
    </location>
</feature>
<dbReference type="Pfam" id="PF02796">
    <property type="entry name" value="HTH_7"/>
    <property type="match status" value="1"/>
</dbReference>
<evidence type="ECO:0000259" key="5">
    <source>
        <dbReference type="PROSITE" id="PS50531"/>
    </source>
</evidence>
<keyword evidence="10" id="KW-1185">Reference proteome</keyword>
<dbReference type="GO" id="GO:0015074">
    <property type="term" value="P:DNA integration"/>
    <property type="evidence" value="ECO:0007669"/>
    <property type="project" value="InterPro"/>
</dbReference>
<evidence type="ECO:0000313" key="7">
    <source>
        <dbReference type="EMBL" id="SMB81797.1"/>
    </source>
</evidence>
<dbReference type="Pfam" id="PF00665">
    <property type="entry name" value="rve"/>
    <property type="match status" value="1"/>
</dbReference>
<dbReference type="InterPro" id="IPR001584">
    <property type="entry name" value="Integrase_cat-core"/>
</dbReference>
<dbReference type="InterPro" id="IPR054353">
    <property type="entry name" value="IstA-like_C"/>
</dbReference>
<dbReference type="InterPro" id="IPR012337">
    <property type="entry name" value="RNaseH-like_sf"/>
</dbReference>
<evidence type="ECO:0000256" key="2">
    <source>
        <dbReference type="ARBA" id="ARBA00022578"/>
    </source>
</evidence>
<gene>
    <name evidence="8" type="ORF">SAMN00790413_04408</name>
    <name evidence="7" type="ORF">SAMN00790413_04724</name>
    <name evidence="9" type="ORF">SAMN00790413_05973</name>
</gene>
<evidence type="ECO:0000256" key="3">
    <source>
        <dbReference type="ARBA" id="ARBA00023125"/>
    </source>
</evidence>
<dbReference type="PANTHER" id="PTHR35004:SF6">
    <property type="entry name" value="TRANSPOSASE"/>
    <property type="match status" value="1"/>
</dbReference>
<dbReference type="AlphaFoldDB" id="A0A1W1UL38"/>
<accession>A0A1W1UL38</accession>
<dbReference type="STRING" id="695939.SAMN00790413_04408"/>
<dbReference type="InterPro" id="IPR017894">
    <property type="entry name" value="HTH_IS21_transposase_type"/>
</dbReference>
<dbReference type="SUPFAM" id="SSF53098">
    <property type="entry name" value="Ribonuclease H-like"/>
    <property type="match status" value="1"/>
</dbReference>
<dbReference type="InterPro" id="IPR036397">
    <property type="entry name" value="RNaseH_sf"/>
</dbReference>
<feature type="domain" description="Integrase catalytic" evidence="6">
    <location>
        <begin position="114"/>
        <end position="289"/>
    </location>
</feature>
<dbReference type="OrthoDB" id="8949337at2"/>
<dbReference type="EMBL" id="FWWU01000011">
    <property type="protein sequence ID" value="SMB97462.1"/>
    <property type="molecule type" value="Genomic_DNA"/>
</dbReference>
<dbReference type="Gene3D" id="1.10.10.60">
    <property type="entry name" value="Homeodomain-like"/>
    <property type="match status" value="1"/>
</dbReference>
<dbReference type="PROSITE" id="PS50994">
    <property type="entry name" value="INTEGRASE"/>
    <property type="match status" value="1"/>
</dbReference>
<evidence type="ECO:0000313" key="10">
    <source>
        <dbReference type="Proteomes" id="UP000192582"/>
    </source>
</evidence>
<dbReference type="GO" id="GO:0003677">
    <property type="term" value="F:DNA binding"/>
    <property type="evidence" value="ECO:0007669"/>
    <property type="project" value="UniProtKB-KW"/>
</dbReference>
<proteinExistence type="inferred from homology"/>
<keyword evidence="4" id="KW-0233">DNA recombination</keyword>
<protein>
    <submittedName>
        <fullName evidence="7">Transposase</fullName>
    </submittedName>
</protein>
<keyword evidence="3" id="KW-0238">DNA-binding</keyword>